<dbReference type="InterPro" id="IPR029058">
    <property type="entry name" value="AB_hydrolase_fold"/>
</dbReference>
<dbReference type="RefSeq" id="XP_024379496.1">
    <property type="nucleotide sequence ID" value="XM_024523728.2"/>
</dbReference>
<proteinExistence type="predicted"/>
<dbReference type="PANTHER" id="PTHR43689:SF8">
    <property type="entry name" value="ALPHA_BETA-HYDROLASES SUPERFAMILY PROTEIN"/>
    <property type="match status" value="1"/>
</dbReference>
<gene>
    <name evidence="4" type="primary">LOC112284139</name>
    <name evidence="3" type="ORF">PHYPA_009587</name>
</gene>
<dbReference type="PANTHER" id="PTHR43689">
    <property type="entry name" value="HYDROLASE"/>
    <property type="match status" value="1"/>
</dbReference>
<dbReference type="Gramene" id="Pp3c6_28490V3.4">
    <property type="protein sequence ID" value="Pp3c6_28490V3.4"/>
    <property type="gene ID" value="Pp3c6_28490"/>
</dbReference>
<dbReference type="EnsemblPlants" id="Pp3c6_28490V3.1">
    <property type="protein sequence ID" value="Pp3c6_28490V3.1"/>
    <property type="gene ID" value="Pp3c6_28490"/>
</dbReference>
<dbReference type="Pfam" id="PF00561">
    <property type="entry name" value="Abhydrolase_1"/>
    <property type="match status" value="1"/>
</dbReference>
<keyword evidence="1" id="KW-0472">Membrane</keyword>
<dbReference type="GeneID" id="112284139"/>
<keyword evidence="5" id="KW-1185">Reference proteome</keyword>
<protein>
    <recommendedName>
        <fullName evidence="2">AB hydrolase-1 domain-containing protein</fullName>
    </recommendedName>
</protein>
<dbReference type="Gramene" id="Pp3c6_28490V3.3">
    <property type="protein sequence ID" value="Pp3c6_28490V3.3"/>
    <property type="gene ID" value="Pp3c6_28490"/>
</dbReference>
<evidence type="ECO:0000313" key="5">
    <source>
        <dbReference type="Proteomes" id="UP000006727"/>
    </source>
</evidence>
<reference evidence="4" key="3">
    <citation type="submission" date="2020-12" db="UniProtKB">
        <authorList>
            <consortium name="EnsemblPlants"/>
        </authorList>
    </citation>
    <scope>IDENTIFICATION</scope>
</reference>
<dbReference type="OrthoDB" id="190201at2759"/>
<dbReference type="PRINTS" id="PR00111">
    <property type="entry name" value="ABHYDROLASE"/>
</dbReference>
<feature type="transmembrane region" description="Helical" evidence="1">
    <location>
        <begin position="76"/>
        <end position="94"/>
    </location>
</feature>
<dbReference type="SUPFAM" id="SSF53474">
    <property type="entry name" value="alpha/beta-Hydrolases"/>
    <property type="match status" value="1"/>
</dbReference>
<dbReference type="Gene3D" id="3.40.50.1820">
    <property type="entry name" value="alpha/beta hydrolase"/>
    <property type="match status" value="1"/>
</dbReference>
<sequence length="563" mass="63650">MSSILMESAIPAAIETRYRPPALVWVMASAFVLCWGTGLIATKRLIKQGVYHRLSWLSSVKRQVHVGFWICAEELLYAYLAFLNIVMGVAFWFLDFYHEGKPQLNYNYFPVSSQLQKVMEPDLRNPGLKLDGDVVLKPKRAGILRPRRVKGNACGCWGYEVPDLHSKEGLIANGAQEEDDEEGEIKPARPRWSDCQCPECTALVMTTKEASSRLFVRCEDTVSGAERCTNLRGEETEIIDKGTNMENLKPVLPFSVAGPNLQHSSSTKKSTAVIFLHGLFSSSSFWFDTKLIPCLSDEIKNHHRILAPDLLGCGRSPRPLDCAYTVTDHIEVLEKSILRRHALESFHIVAHSMGCIMALVLAARHPDKVRSITLIAPVYPPGNFDASGKLDRLPCDAFFSFLQPFTVKGFRGLLVSKYYNISRAAAILFYARHTFWVSYFYRKWKRFPISFIADYITNHHDAAWHMTHNSLLGGTHAVIPALIKLQKLNKRILVYHGEDDTSCHISLSEEMSRRFSNVALHKVHGFGHVDVLWKREEEPCRLIGQEILDGDSKFAALKQQQAC</sequence>
<dbReference type="EMBL" id="ABEU02000006">
    <property type="protein sequence ID" value="PNR53211.1"/>
    <property type="molecule type" value="Genomic_DNA"/>
</dbReference>
<dbReference type="PaxDb" id="3218-PP1S117_45V6.1"/>
<organism evidence="3">
    <name type="scientific">Physcomitrium patens</name>
    <name type="common">Spreading-leaved earth moss</name>
    <name type="synonym">Physcomitrella patens</name>
    <dbReference type="NCBI Taxonomy" id="3218"/>
    <lineage>
        <taxon>Eukaryota</taxon>
        <taxon>Viridiplantae</taxon>
        <taxon>Streptophyta</taxon>
        <taxon>Embryophyta</taxon>
        <taxon>Bryophyta</taxon>
        <taxon>Bryophytina</taxon>
        <taxon>Bryopsida</taxon>
        <taxon>Funariidae</taxon>
        <taxon>Funariales</taxon>
        <taxon>Funariaceae</taxon>
        <taxon>Physcomitrium</taxon>
    </lineage>
</organism>
<dbReference type="EnsemblPlants" id="Pp3c6_28490V3.4">
    <property type="protein sequence ID" value="Pp3c6_28490V3.4"/>
    <property type="gene ID" value="Pp3c6_28490"/>
</dbReference>
<reference evidence="3 5" key="1">
    <citation type="journal article" date="2008" name="Science">
        <title>The Physcomitrella genome reveals evolutionary insights into the conquest of land by plants.</title>
        <authorList>
            <person name="Rensing S."/>
            <person name="Lang D."/>
            <person name="Zimmer A."/>
            <person name="Terry A."/>
            <person name="Salamov A."/>
            <person name="Shapiro H."/>
            <person name="Nishiyama T."/>
            <person name="Perroud P.-F."/>
            <person name="Lindquist E."/>
            <person name="Kamisugi Y."/>
            <person name="Tanahashi T."/>
            <person name="Sakakibara K."/>
            <person name="Fujita T."/>
            <person name="Oishi K."/>
            <person name="Shin-I T."/>
            <person name="Kuroki Y."/>
            <person name="Toyoda A."/>
            <person name="Suzuki Y."/>
            <person name="Hashimoto A."/>
            <person name="Yamaguchi K."/>
            <person name="Sugano A."/>
            <person name="Kohara Y."/>
            <person name="Fujiyama A."/>
            <person name="Anterola A."/>
            <person name="Aoki S."/>
            <person name="Ashton N."/>
            <person name="Barbazuk W.B."/>
            <person name="Barker E."/>
            <person name="Bennetzen J."/>
            <person name="Bezanilla M."/>
            <person name="Blankenship R."/>
            <person name="Cho S.H."/>
            <person name="Dutcher S."/>
            <person name="Estelle M."/>
            <person name="Fawcett J.A."/>
            <person name="Gundlach H."/>
            <person name="Hanada K."/>
            <person name="Heyl A."/>
            <person name="Hicks K.A."/>
            <person name="Hugh J."/>
            <person name="Lohr M."/>
            <person name="Mayer K."/>
            <person name="Melkozernov A."/>
            <person name="Murata T."/>
            <person name="Nelson D."/>
            <person name="Pils B."/>
            <person name="Prigge M."/>
            <person name="Reiss B."/>
            <person name="Renner T."/>
            <person name="Rombauts S."/>
            <person name="Rushton P."/>
            <person name="Sanderfoot A."/>
            <person name="Schween G."/>
            <person name="Shiu S.-H."/>
            <person name="Stueber K."/>
            <person name="Theodoulou F.L."/>
            <person name="Tu H."/>
            <person name="Van de Peer Y."/>
            <person name="Verrier P.J."/>
            <person name="Waters E."/>
            <person name="Wood A."/>
            <person name="Yang L."/>
            <person name="Cove D."/>
            <person name="Cuming A."/>
            <person name="Hasebe M."/>
            <person name="Lucas S."/>
            <person name="Mishler D.B."/>
            <person name="Reski R."/>
            <person name="Grigoriev I."/>
            <person name="Quatrano R.S."/>
            <person name="Boore J.L."/>
        </authorList>
    </citation>
    <scope>NUCLEOTIDE SEQUENCE [LARGE SCALE GENOMIC DNA]</scope>
    <source>
        <strain evidence="4 5">cv. Gransden 2004</strain>
    </source>
</reference>
<evidence type="ECO:0000313" key="3">
    <source>
        <dbReference type="EMBL" id="PNR53211.1"/>
    </source>
</evidence>
<accession>A0A2K1KHE7</accession>
<dbReference type="Proteomes" id="UP000006727">
    <property type="component" value="Chromosome 6"/>
</dbReference>
<feature type="domain" description="AB hydrolase-1" evidence="2">
    <location>
        <begin position="272"/>
        <end position="534"/>
    </location>
</feature>
<reference evidence="3 5" key="2">
    <citation type="journal article" date="2018" name="Plant J.">
        <title>The Physcomitrella patens chromosome-scale assembly reveals moss genome structure and evolution.</title>
        <authorList>
            <person name="Lang D."/>
            <person name="Ullrich K.K."/>
            <person name="Murat F."/>
            <person name="Fuchs J."/>
            <person name="Jenkins J."/>
            <person name="Haas F.B."/>
            <person name="Piednoel M."/>
            <person name="Gundlach H."/>
            <person name="Van Bel M."/>
            <person name="Meyberg R."/>
            <person name="Vives C."/>
            <person name="Morata J."/>
            <person name="Symeonidi A."/>
            <person name="Hiss M."/>
            <person name="Muchero W."/>
            <person name="Kamisugi Y."/>
            <person name="Saleh O."/>
            <person name="Blanc G."/>
            <person name="Decker E.L."/>
            <person name="van Gessel N."/>
            <person name="Grimwood J."/>
            <person name="Hayes R.D."/>
            <person name="Graham S.W."/>
            <person name="Gunter L.E."/>
            <person name="McDaniel S.F."/>
            <person name="Hoernstein S.N.W."/>
            <person name="Larsson A."/>
            <person name="Li F.W."/>
            <person name="Perroud P.F."/>
            <person name="Phillips J."/>
            <person name="Ranjan P."/>
            <person name="Rokshar D.S."/>
            <person name="Rothfels C.J."/>
            <person name="Schneider L."/>
            <person name="Shu S."/>
            <person name="Stevenson D.W."/>
            <person name="Thummler F."/>
            <person name="Tillich M."/>
            <person name="Villarreal Aguilar J.C."/>
            <person name="Widiez T."/>
            <person name="Wong G.K."/>
            <person name="Wymore A."/>
            <person name="Zhang Y."/>
            <person name="Zimmer A.D."/>
            <person name="Quatrano R.S."/>
            <person name="Mayer K.F.X."/>
            <person name="Goodstein D."/>
            <person name="Casacuberta J.M."/>
            <person name="Vandepoele K."/>
            <person name="Reski R."/>
            <person name="Cuming A.C."/>
            <person name="Tuskan G.A."/>
            <person name="Maumus F."/>
            <person name="Salse J."/>
            <person name="Schmutz J."/>
            <person name="Rensing S.A."/>
        </authorList>
    </citation>
    <scope>NUCLEOTIDE SEQUENCE [LARGE SCALE GENOMIC DNA]</scope>
    <source>
        <strain evidence="4 5">cv. Gransden 2004</strain>
    </source>
</reference>
<evidence type="ECO:0000313" key="4">
    <source>
        <dbReference type="EnsemblPlants" id="Pp3c6_28490V3.1"/>
    </source>
</evidence>
<evidence type="ECO:0000256" key="1">
    <source>
        <dbReference type="SAM" id="Phobius"/>
    </source>
</evidence>
<keyword evidence="1" id="KW-0812">Transmembrane</keyword>
<dbReference type="Gramene" id="Pp3c6_28490V3.1">
    <property type="protein sequence ID" value="Pp3c6_28490V3.1"/>
    <property type="gene ID" value="Pp3c6_28490"/>
</dbReference>
<dbReference type="AlphaFoldDB" id="A0A2K1KHE7"/>
<dbReference type="KEGG" id="ppp:112284139"/>
<evidence type="ECO:0000259" key="2">
    <source>
        <dbReference type="Pfam" id="PF00561"/>
    </source>
</evidence>
<keyword evidence="1" id="KW-1133">Transmembrane helix</keyword>
<dbReference type="EnsemblPlants" id="Pp3c6_28490V3.3">
    <property type="protein sequence ID" value="Pp3c6_28490V3.3"/>
    <property type="gene ID" value="Pp3c6_28490"/>
</dbReference>
<dbReference type="InterPro" id="IPR000073">
    <property type="entry name" value="AB_hydrolase_1"/>
</dbReference>
<name>A0A2K1KHE7_PHYPA</name>
<feature type="transmembrane region" description="Helical" evidence="1">
    <location>
        <begin position="21"/>
        <end position="41"/>
    </location>
</feature>
<dbReference type="GO" id="GO:0016787">
    <property type="term" value="F:hydrolase activity"/>
    <property type="evidence" value="ECO:0000318"/>
    <property type="project" value="GO_Central"/>
</dbReference>
<dbReference type="STRING" id="3218.A0A2K1KHE7"/>